<feature type="domain" description="FAD-binding PCMH-type" evidence="6">
    <location>
        <begin position="86"/>
        <end position="265"/>
    </location>
</feature>
<dbReference type="AlphaFoldDB" id="A0A1C4YWK8"/>
<dbReference type="InterPro" id="IPR016164">
    <property type="entry name" value="FAD-linked_Oxase-like_C"/>
</dbReference>
<dbReference type="InterPro" id="IPR004113">
    <property type="entry name" value="FAD-bd_oxidored_4_C"/>
</dbReference>
<keyword evidence="4" id="KW-0274">FAD</keyword>
<organism evidence="7 8">
    <name type="scientific">Micromonospora marina</name>
    <dbReference type="NCBI Taxonomy" id="307120"/>
    <lineage>
        <taxon>Bacteria</taxon>
        <taxon>Bacillati</taxon>
        <taxon>Actinomycetota</taxon>
        <taxon>Actinomycetes</taxon>
        <taxon>Micromonosporales</taxon>
        <taxon>Micromonosporaceae</taxon>
        <taxon>Micromonospora</taxon>
    </lineage>
</organism>
<comment type="cofactor">
    <cofactor evidence="1">
        <name>FAD</name>
        <dbReference type="ChEBI" id="CHEBI:57692"/>
    </cofactor>
</comment>
<evidence type="ECO:0000259" key="6">
    <source>
        <dbReference type="PROSITE" id="PS51387"/>
    </source>
</evidence>
<dbReference type="InterPro" id="IPR016171">
    <property type="entry name" value="Vanillyl_alc_oxidase_C-sub2"/>
</dbReference>
<evidence type="ECO:0000256" key="3">
    <source>
        <dbReference type="ARBA" id="ARBA00022630"/>
    </source>
</evidence>
<dbReference type="InterPro" id="IPR016166">
    <property type="entry name" value="FAD-bd_PCMH"/>
</dbReference>
<dbReference type="SUPFAM" id="SSF56176">
    <property type="entry name" value="FAD-binding/transporter-associated domain-like"/>
    <property type="match status" value="1"/>
</dbReference>
<dbReference type="EMBL" id="FMCV01000013">
    <property type="protein sequence ID" value="SCF25152.1"/>
    <property type="molecule type" value="Genomic_DNA"/>
</dbReference>
<dbReference type="FunFam" id="1.10.45.10:FF:000001">
    <property type="entry name" value="D-lactate dehydrogenase mitochondrial"/>
    <property type="match status" value="1"/>
</dbReference>
<dbReference type="SUPFAM" id="SSF55103">
    <property type="entry name" value="FAD-linked oxidases, C-terminal domain"/>
    <property type="match status" value="1"/>
</dbReference>
<evidence type="ECO:0000256" key="1">
    <source>
        <dbReference type="ARBA" id="ARBA00001974"/>
    </source>
</evidence>
<evidence type="ECO:0000313" key="7">
    <source>
        <dbReference type="EMBL" id="SCF25152.1"/>
    </source>
</evidence>
<comment type="similarity">
    <text evidence="2">Belongs to the FAD-binding oxidoreductase/transferase type 4 family.</text>
</comment>
<dbReference type="PROSITE" id="PS51387">
    <property type="entry name" value="FAD_PCMH"/>
    <property type="match status" value="1"/>
</dbReference>
<evidence type="ECO:0000256" key="2">
    <source>
        <dbReference type="ARBA" id="ARBA00008000"/>
    </source>
</evidence>
<dbReference type="Gene3D" id="1.10.45.10">
    <property type="entry name" value="Vanillyl-alcohol Oxidase, Chain A, domain 4"/>
    <property type="match status" value="1"/>
</dbReference>
<dbReference type="InterPro" id="IPR036318">
    <property type="entry name" value="FAD-bd_PCMH-like_sf"/>
</dbReference>
<reference evidence="8" key="1">
    <citation type="submission" date="2016-06" db="EMBL/GenBank/DDBJ databases">
        <authorList>
            <person name="Varghese N."/>
        </authorList>
    </citation>
    <scope>NUCLEOTIDE SEQUENCE [LARGE SCALE GENOMIC DNA]</scope>
    <source>
        <strain evidence="8">DSM 45555</strain>
    </source>
</reference>
<dbReference type="GO" id="GO:0016491">
    <property type="term" value="F:oxidoreductase activity"/>
    <property type="evidence" value="ECO:0007669"/>
    <property type="project" value="UniProtKB-KW"/>
</dbReference>
<gene>
    <name evidence="7" type="ORF">GA0070215_11357</name>
</gene>
<proteinExistence type="inferred from homology"/>
<sequence>MLTAAGLRAATVTGVRRLVLLTAGHVVAPDDPDGALHGNRRYAGSLPGMAAHPLLDDLRAALGDAAVLTDPDLLAGHARDEADLCDSGTPLAVVRPRDTDEVVAVVRAAGRHGVPVVPQGARTGLAGAANAVTGAVVVSTVAMDAVREIDPVGRIAVVQPGVVNAALARAVRERGLWYPPDPGSWESSTIGGNVATNAGGMCCVKYGVTSEYVLGLEVVLASGEVLRTGRRTAKGVAGYDLTRLFVGSEGTLGVITEVTVALRPAPEESLTLVAVFPTVAAAGGAVAGIAERGLTPSLLELLDRTHLRAIEAYRPMGLRTDAEALLLAAVDTGARAADDLARLSEVCIAAGADEVYAATDATEAAALLQARRLAHPAMERFAAETFPGGNGGLVIDDVAVPRGRLAELLDGVARIAQACQVPIGVVGHAGDGNMHPNIVVDRADPGSLARGRRAFDEIMRLGLDLGGTCTGEHGVGLLKRDWLAREIGPVGVRVHQAIKAALDPAGLLNPGKMF</sequence>
<dbReference type="Proteomes" id="UP000198551">
    <property type="component" value="Unassembled WGS sequence"/>
</dbReference>
<keyword evidence="3" id="KW-0285">Flavoprotein</keyword>
<dbReference type="Pfam" id="PF02913">
    <property type="entry name" value="FAD-oxidase_C"/>
    <property type="match status" value="1"/>
</dbReference>
<dbReference type="Pfam" id="PF01565">
    <property type="entry name" value="FAD_binding_4"/>
    <property type="match status" value="1"/>
</dbReference>
<dbReference type="Gene3D" id="3.30.70.2740">
    <property type="match status" value="1"/>
</dbReference>
<dbReference type="FunFam" id="3.30.70.2740:FF:000001">
    <property type="entry name" value="D-lactate dehydrogenase mitochondrial"/>
    <property type="match status" value="1"/>
</dbReference>
<evidence type="ECO:0000256" key="5">
    <source>
        <dbReference type="ARBA" id="ARBA00023002"/>
    </source>
</evidence>
<dbReference type="GO" id="GO:0071949">
    <property type="term" value="F:FAD binding"/>
    <property type="evidence" value="ECO:0007669"/>
    <property type="project" value="InterPro"/>
</dbReference>
<accession>A0A1C4YWK8</accession>
<keyword evidence="5" id="KW-0560">Oxidoreductase</keyword>
<keyword evidence="8" id="KW-1185">Reference proteome</keyword>
<dbReference type="PANTHER" id="PTHR42934">
    <property type="entry name" value="GLYCOLATE OXIDASE SUBUNIT GLCD"/>
    <property type="match status" value="1"/>
</dbReference>
<name>A0A1C4YWK8_9ACTN</name>
<dbReference type="InterPro" id="IPR006094">
    <property type="entry name" value="Oxid_FAD_bind_N"/>
</dbReference>
<dbReference type="PANTHER" id="PTHR42934:SF2">
    <property type="entry name" value="GLYCOLATE OXIDASE SUBUNIT GLCD"/>
    <property type="match status" value="1"/>
</dbReference>
<dbReference type="InterPro" id="IPR051914">
    <property type="entry name" value="FAD-linked_OxidoTrans_Type4"/>
</dbReference>
<evidence type="ECO:0000313" key="8">
    <source>
        <dbReference type="Proteomes" id="UP000198551"/>
    </source>
</evidence>
<evidence type="ECO:0000256" key="4">
    <source>
        <dbReference type="ARBA" id="ARBA00022827"/>
    </source>
</evidence>
<dbReference type="Gene3D" id="3.30.465.10">
    <property type="match status" value="1"/>
</dbReference>
<protein>
    <submittedName>
        <fullName evidence="7">Glycolate oxidase</fullName>
    </submittedName>
</protein>
<dbReference type="InterPro" id="IPR016169">
    <property type="entry name" value="FAD-bd_PCMH_sub2"/>
</dbReference>